<sequence>MRAADLVAELAELRDRDVNYDESDAPRHAGDPRWHVDSGYAVLGTEPPGPPTPGGVWETACALVQGYEFTDHRLLRGVFRPEDPLLGRDMLLEGRYLALRFYLGVRVTDVIDAERAGPNGRERVWGWTYRTLQGHLEQGKLSYEVAKNLETGAVTFWIHAYSRRGPIPNPIIRLGFRLFGRDTQLRFYHRVGRRMHRLVQDHRQGAPLPGPVPLRDGSAIAPSTTRMRWWDPIALPVRHPGR</sequence>
<protein>
    <submittedName>
        <fullName evidence="2">DUF1990 family protein</fullName>
    </submittedName>
</protein>
<gene>
    <name evidence="2" type="ORF">HF519_27935</name>
</gene>
<dbReference type="AlphaFoldDB" id="A0A848DSC9"/>
<evidence type="ECO:0000259" key="1">
    <source>
        <dbReference type="Pfam" id="PF09348"/>
    </source>
</evidence>
<keyword evidence="3" id="KW-1185">Reference proteome</keyword>
<comment type="caution">
    <text evidence="2">The sequence shown here is derived from an EMBL/GenBank/DDBJ whole genome shotgun (WGS) entry which is preliminary data.</text>
</comment>
<dbReference type="EMBL" id="JAAXKZ010000174">
    <property type="protein sequence ID" value="NMH95316.1"/>
    <property type="molecule type" value="Genomic_DNA"/>
</dbReference>
<reference evidence="2 3" key="1">
    <citation type="submission" date="2020-04" db="EMBL/GenBank/DDBJ databases">
        <authorList>
            <person name="Klaysubun C."/>
            <person name="Duangmal K."/>
            <person name="Lipun K."/>
        </authorList>
    </citation>
    <scope>NUCLEOTIDE SEQUENCE [LARGE SCALE GENOMIC DNA]</scope>
    <source>
        <strain evidence="2 3">DSM 45300</strain>
    </source>
</reference>
<feature type="domain" description="DUF1990" evidence="1">
    <location>
        <begin position="20"/>
        <end position="193"/>
    </location>
</feature>
<name>A0A848DSC9_9PSEU</name>
<dbReference type="Proteomes" id="UP000586918">
    <property type="component" value="Unassembled WGS sequence"/>
</dbReference>
<evidence type="ECO:0000313" key="2">
    <source>
        <dbReference type="EMBL" id="NMH95316.1"/>
    </source>
</evidence>
<proteinExistence type="predicted"/>
<accession>A0A848DSC9</accession>
<dbReference type="InterPro" id="IPR018960">
    <property type="entry name" value="DUF1990"/>
</dbReference>
<evidence type="ECO:0000313" key="3">
    <source>
        <dbReference type="Proteomes" id="UP000586918"/>
    </source>
</evidence>
<organism evidence="2 3">
    <name type="scientific">Pseudonocardia bannensis</name>
    <dbReference type="NCBI Taxonomy" id="630973"/>
    <lineage>
        <taxon>Bacteria</taxon>
        <taxon>Bacillati</taxon>
        <taxon>Actinomycetota</taxon>
        <taxon>Actinomycetes</taxon>
        <taxon>Pseudonocardiales</taxon>
        <taxon>Pseudonocardiaceae</taxon>
        <taxon>Pseudonocardia</taxon>
    </lineage>
</organism>
<dbReference type="Pfam" id="PF09348">
    <property type="entry name" value="DUF1990"/>
    <property type="match status" value="1"/>
</dbReference>